<evidence type="ECO:0000256" key="2">
    <source>
        <dbReference type="ARBA" id="ARBA00004286"/>
    </source>
</evidence>
<evidence type="ECO:0000259" key="12">
    <source>
        <dbReference type="PROSITE" id="PS00486"/>
    </source>
</evidence>
<accession>A0A318ZII8</accession>
<evidence type="ECO:0000256" key="9">
    <source>
        <dbReference type="ARBA" id="ARBA00023254"/>
    </source>
</evidence>
<dbReference type="GO" id="GO:0030983">
    <property type="term" value="F:mismatched DNA binding"/>
    <property type="evidence" value="ECO:0007669"/>
    <property type="project" value="InterPro"/>
</dbReference>
<evidence type="ECO:0000256" key="4">
    <source>
        <dbReference type="ARBA" id="ARBA00022454"/>
    </source>
</evidence>
<dbReference type="SUPFAM" id="SSF48334">
    <property type="entry name" value="DNA repair protein MutS, domain III"/>
    <property type="match status" value="1"/>
</dbReference>
<dbReference type="Proteomes" id="UP000248349">
    <property type="component" value="Unassembled WGS sequence"/>
</dbReference>
<name>A0A318ZII8_9EURO</name>
<dbReference type="EMBL" id="KZ821237">
    <property type="protein sequence ID" value="PYH44393.1"/>
    <property type="molecule type" value="Genomic_DNA"/>
</dbReference>
<feature type="domain" description="DNA mismatch repair proteins mutS family" evidence="12">
    <location>
        <begin position="710"/>
        <end position="726"/>
    </location>
</feature>
<dbReference type="PANTHER" id="PTHR11361">
    <property type="entry name" value="DNA MISMATCH REPAIR PROTEIN MUTS FAMILY MEMBER"/>
    <property type="match status" value="1"/>
</dbReference>
<keyword evidence="14" id="KW-1185">Reference proteome</keyword>
<dbReference type="GO" id="GO:0006298">
    <property type="term" value="P:mismatch repair"/>
    <property type="evidence" value="ECO:0007669"/>
    <property type="project" value="InterPro"/>
</dbReference>
<evidence type="ECO:0000256" key="8">
    <source>
        <dbReference type="ARBA" id="ARBA00023242"/>
    </source>
</evidence>
<comment type="subcellular location">
    <subcellularLocation>
        <location evidence="2">Chromosome</location>
    </subcellularLocation>
    <subcellularLocation>
        <location evidence="1">Nucleus</location>
    </subcellularLocation>
</comment>
<dbReference type="Gene3D" id="1.10.1420.10">
    <property type="match status" value="1"/>
</dbReference>
<dbReference type="AlphaFoldDB" id="A0A318ZII8"/>
<evidence type="ECO:0000256" key="5">
    <source>
        <dbReference type="ARBA" id="ARBA00022741"/>
    </source>
</evidence>
<dbReference type="GO" id="GO:0140664">
    <property type="term" value="F:ATP-dependent DNA damage sensor activity"/>
    <property type="evidence" value="ECO:0007669"/>
    <property type="project" value="InterPro"/>
</dbReference>
<dbReference type="STRING" id="1450539.A0A318ZII8"/>
<dbReference type="GO" id="GO:0005694">
    <property type="term" value="C:chromosome"/>
    <property type="evidence" value="ECO:0007669"/>
    <property type="project" value="UniProtKB-SubCell"/>
</dbReference>
<dbReference type="SMART" id="SM00534">
    <property type="entry name" value="MUTSac"/>
    <property type="match status" value="1"/>
</dbReference>
<dbReference type="RefSeq" id="XP_025430375.1">
    <property type="nucleotide sequence ID" value="XM_025576849.1"/>
</dbReference>
<dbReference type="GO" id="GO:0005524">
    <property type="term" value="F:ATP binding"/>
    <property type="evidence" value="ECO:0007669"/>
    <property type="project" value="UniProtKB-KW"/>
</dbReference>
<dbReference type="FunFam" id="3.40.50.300:FF:001067">
    <property type="entry name" value="DNA mismatch repair protein MSH5"/>
    <property type="match status" value="1"/>
</dbReference>
<dbReference type="OrthoDB" id="29596at2759"/>
<dbReference type="PANTHER" id="PTHR11361:SF20">
    <property type="entry name" value="MUTS PROTEIN HOMOLOG 5"/>
    <property type="match status" value="1"/>
</dbReference>
<reference evidence="13 14" key="1">
    <citation type="submission" date="2016-12" db="EMBL/GenBank/DDBJ databases">
        <title>The genomes of Aspergillus section Nigri reveals drivers in fungal speciation.</title>
        <authorList>
            <consortium name="DOE Joint Genome Institute"/>
            <person name="Vesth T.C."/>
            <person name="Nybo J."/>
            <person name="Theobald S."/>
            <person name="Brandl J."/>
            <person name="Frisvad J.C."/>
            <person name="Nielsen K.F."/>
            <person name="Lyhne E.K."/>
            <person name="Kogle M.E."/>
            <person name="Kuo A."/>
            <person name="Riley R."/>
            <person name="Clum A."/>
            <person name="Nolan M."/>
            <person name="Lipzen A."/>
            <person name="Salamov A."/>
            <person name="Henrissat B."/>
            <person name="Wiebenga A."/>
            <person name="De Vries R.P."/>
            <person name="Grigoriev I.V."/>
            <person name="Mortensen U.H."/>
            <person name="Andersen M.R."/>
            <person name="Baker S.E."/>
        </authorList>
    </citation>
    <scope>NUCLEOTIDE SEQUENCE [LARGE SCALE GENOMIC DNA]</scope>
    <source>
        <strain evidence="13 14">JOP 1030-1</strain>
    </source>
</reference>
<dbReference type="PROSITE" id="PS00486">
    <property type="entry name" value="DNA_MISMATCH_REPAIR_2"/>
    <property type="match status" value="1"/>
</dbReference>
<dbReference type="Pfam" id="PF00488">
    <property type="entry name" value="MutS_V"/>
    <property type="match status" value="1"/>
</dbReference>
<evidence type="ECO:0000313" key="14">
    <source>
        <dbReference type="Proteomes" id="UP000248349"/>
    </source>
</evidence>
<evidence type="ECO:0000256" key="1">
    <source>
        <dbReference type="ARBA" id="ARBA00004123"/>
    </source>
</evidence>
<gene>
    <name evidence="13" type="ORF">BP01DRAFT_374693</name>
</gene>
<organism evidence="13 14">
    <name type="scientific">Aspergillus saccharolyticus JOP 1030-1</name>
    <dbReference type="NCBI Taxonomy" id="1450539"/>
    <lineage>
        <taxon>Eukaryota</taxon>
        <taxon>Fungi</taxon>
        <taxon>Dikarya</taxon>
        <taxon>Ascomycota</taxon>
        <taxon>Pezizomycotina</taxon>
        <taxon>Eurotiomycetes</taxon>
        <taxon>Eurotiomycetidae</taxon>
        <taxon>Eurotiales</taxon>
        <taxon>Aspergillaceae</taxon>
        <taxon>Aspergillus</taxon>
        <taxon>Aspergillus subgen. Circumdati</taxon>
    </lineage>
</organism>
<sequence length="884" mass="98589">MNLNRLDALLMPAQQDVSESDLFLQPVDDELDQVIVAIDSRDSGTVGCSYYCVREERLYLLGDLRYSDSDIIDTLILQTSPTLLLLSPRVDHNALQDRQMLDIGSDTGSLLPFQLDIRPSQEFSFENAKSKLFALGISSQHEQRMRFLVPHNGFADSGQLDSESLNFTLQEGKLLHISSSIEMENTVTISCAGALLMHLQRRRASVSVATSQPSDNYRVNSVEMFSLMGTMFVNKRTLSSLQIMESESHPSIMNQGKKSILSKEGLSVYGLFQRFARTPQGKNRLKQIFLRPSVDVDVIQQRHAFISTYLRPDNFNPLEKLTKSLKHIKNLRYVMVNLRKGIETGSGKITGFRTTVWATLLAFAFYGIDVYDALKESAGAADLALHKKALRVFEAAQLYRVDIDSSEEQGRTVVKPGIDRALDRMKDTYDGLSSLLKNIAIEIAGEIPEFYDIDVNVIYFPQLGFNIAIPLNQAGDAAYRGPEEEWNLMFFTENRAYFKDFRMRELDERLGDIYGLICEKEIELVYGLAQRLLRYEKNLLEASDICGQLDSLLAMAQTASFYKLVCPKMVPENIIRIRGGRHILQELTVASYVPNDTFLVGGSSSDCLALSSSQTCHENPEPIDEDHGPSMLLLTGPNYSGKSVYMKQVALVAYLAQIGSFVPAASAELGVTDKIIVKSSTQDSVSQIQSTFMRDLQQISFDLKQITERSLLVIDEFGKGTNENDGIGLACGILSHLLDIDNPPKVIAATHFHEILANGFLKPRPQLQLGHMEVRVSDEDSGDTEDQITYLYNFRPGRSDKSFGTVCAAMNGISQAVVARASEIAALAARGENLIAACATLSAEEMRILEQADTLARKFLRLDLSNYDEALDVQDMLDKLFEES</sequence>
<dbReference type="GO" id="GO:0051026">
    <property type="term" value="P:chiasma assembly"/>
    <property type="evidence" value="ECO:0007669"/>
    <property type="project" value="TreeGrafter"/>
</dbReference>
<dbReference type="FunFam" id="1.10.1420.10:FF:000050">
    <property type="entry name" value="DNA mismatch repair protein Msh5, putative"/>
    <property type="match status" value="1"/>
</dbReference>
<dbReference type="GO" id="GO:0005634">
    <property type="term" value="C:nucleus"/>
    <property type="evidence" value="ECO:0007669"/>
    <property type="project" value="UniProtKB-SubCell"/>
</dbReference>
<dbReference type="InterPro" id="IPR027417">
    <property type="entry name" value="P-loop_NTPase"/>
</dbReference>
<dbReference type="CDD" id="cd03281">
    <property type="entry name" value="ABC_MSH5_euk"/>
    <property type="match status" value="1"/>
</dbReference>
<keyword evidence="8" id="KW-0539">Nucleus</keyword>
<evidence type="ECO:0000256" key="3">
    <source>
        <dbReference type="ARBA" id="ARBA00006271"/>
    </source>
</evidence>
<evidence type="ECO:0000256" key="10">
    <source>
        <dbReference type="ARBA" id="ARBA00073549"/>
    </source>
</evidence>
<keyword evidence="6" id="KW-0067">ATP-binding</keyword>
<evidence type="ECO:0000256" key="11">
    <source>
        <dbReference type="ARBA" id="ARBA00077470"/>
    </source>
</evidence>
<keyword evidence="9" id="KW-0469">Meiosis</keyword>
<keyword evidence="7" id="KW-0238">DNA-binding</keyword>
<keyword evidence="4" id="KW-0158">Chromosome</keyword>
<dbReference type="Gene3D" id="3.40.50.300">
    <property type="entry name" value="P-loop containing nucleotide triphosphate hydrolases"/>
    <property type="match status" value="1"/>
</dbReference>
<dbReference type="SUPFAM" id="SSF52540">
    <property type="entry name" value="P-loop containing nucleoside triphosphate hydrolases"/>
    <property type="match status" value="1"/>
</dbReference>
<evidence type="ECO:0000313" key="13">
    <source>
        <dbReference type="EMBL" id="PYH44393.1"/>
    </source>
</evidence>
<comment type="similarity">
    <text evidence="3">Belongs to the DNA mismatch repair MutS family.</text>
</comment>
<dbReference type="GeneID" id="37078078"/>
<protein>
    <recommendedName>
        <fullName evidence="10">DNA mismatch repair protein MSH5</fullName>
    </recommendedName>
    <alternativeName>
        <fullName evidence="11">MutS protein homolog 5</fullName>
    </alternativeName>
</protein>
<proteinExistence type="inferred from homology"/>
<keyword evidence="5" id="KW-0547">Nucleotide-binding</keyword>
<dbReference type="SMART" id="SM00533">
    <property type="entry name" value="MUTSd"/>
    <property type="match status" value="1"/>
</dbReference>
<dbReference type="InterPro" id="IPR007696">
    <property type="entry name" value="DNA_mismatch_repair_MutS_core"/>
</dbReference>
<evidence type="ECO:0000256" key="6">
    <source>
        <dbReference type="ARBA" id="ARBA00022840"/>
    </source>
</evidence>
<dbReference type="InterPro" id="IPR000432">
    <property type="entry name" value="DNA_mismatch_repair_MutS_C"/>
</dbReference>
<dbReference type="InterPro" id="IPR036187">
    <property type="entry name" value="DNA_mismatch_repair_MutS_sf"/>
</dbReference>
<dbReference type="Pfam" id="PF05192">
    <property type="entry name" value="MutS_III"/>
    <property type="match status" value="1"/>
</dbReference>
<dbReference type="InterPro" id="IPR045076">
    <property type="entry name" value="MutS"/>
</dbReference>
<evidence type="ECO:0000256" key="7">
    <source>
        <dbReference type="ARBA" id="ARBA00023125"/>
    </source>
</evidence>